<dbReference type="PANTHER" id="PTHR45754:SF3">
    <property type="entry name" value="METHYLENETETRAHYDROFOLATE REDUCTASE (NADPH)"/>
    <property type="match status" value="1"/>
</dbReference>
<reference evidence="14" key="1">
    <citation type="submission" date="2025-08" db="UniProtKB">
        <authorList>
            <consortium name="RefSeq"/>
        </authorList>
    </citation>
    <scope>IDENTIFICATION</scope>
</reference>
<evidence type="ECO:0000256" key="7">
    <source>
        <dbReference type="ARBA" id="ARBA00023002"/>
    </source>
</evidence>
<dbReference type="GO" id="GO:0009086">
    <property type="term" value="P:methionine biosynthetic process"/>
    <property type="evidence" value="ECO:0007669"/>
    <property type="project" value="TreeGrafter"/>
</dbReference>
<evidence type="ECO:0000256" key="4">
    <source>
        <dbReference type="ARBA" id="ARBA00022630"/>
    </source>
</evidence>
<dbReference type="GO" id="GO:0005829">
    <property type="term" value="C:cytosol"/>
    <property type="evidence" value="ECO:0007669"/>
    <property type="project" value="TreeGrafter"/>
</dbReference>
<dbReference type="InterPro" id="IPR029041">
    <property type="entry name" value="FAD-linked_oxidoreductase-like"/>
</dbReference>
<feature type="compositionally biased region" description="Low complexity" evidence="11">
    <location>
        <begin position="28"/>
        <end position="51"/>
    </location>
</feature>
<dbReference type="CDD" id="cd00537">
    <property type="entry name" value="MTHFR"/>
    <property type="match status" value="1"/>
</dbReference>
<dbReference type="GO" id="GO:0106313">
    <property type="term" value="F:methylenetetrahydrofolate reductase (NADPH) activity"/>
    <property type="evidence" value="ECO:0007669"/>
    <property type="project" value="UniProtKB-EC"/>
</dbReference>
<dbReference type="InterPro" id="IPR003171">
    <property type="entry name" value="Mehydrof_redctse-like"/>
</dbReference>
<dbReference type="SUPFAM" id="SSF51730">
    <property type="entry name" value="FAD-linked oxidoreductase"/>
    <property type="match status" value="1"/>
</dbReference>
<accession>A0A8B7YDE4</accession>
<dbReference type="GO" id="GO:0071949">
    <property type="term" value="F:FAD binding"/>
    <property type="evidence" value="ECO:0007669"/>
    <property type="project" value="TreeGrafter"/>
</dbReference>
<feature type="domain" description="MTHFR SAM-binding regulatory" evidence="12">
    <location>
        <begin position="358"/>
        <end position="656"/>
    </location>
</feature>
<dbReference type="Proteomes" id="UP000694845">
    <property type="component" value="Unplaced"/>
</dbReference>
<evidence type="ECO:0000313" key="13">
    <source>
        <dbReference type="Proteomes" id="UP000694845"/>
    </source>
</evidence>
<evidence type="ECO:0000256" key="5">
    <source>
        <dbReference type="ARBA" id="ARBA00022827"/>
    </source>
</evidence>
<dbReference type="KEGG" id="aplc:110979147"/>
<dbReference type="EC" id="1.5.1.53" evidence="8"/>
<name>A0A8B7YDE4_ACAPL</name>
<dbReference type="InterPro" id="IPR004621">
    <property type="entry name" value="Fadh2_euk"/>
</dbReference>
<evidence type="ECO:0000256" key="8">
    <source>
        <dbReference type="ARBA" id="ARBA00034530"/>
    </source>
</evidence>
<evidence type="ECO:0000256" key="11">
    <source>
        <dbReference type="SAM" id="MobiDB-lite"/>
    </source>
</evidence>
<evidence type="ECO:0000256" key="3">
    <source>
        <dbReference type="ARBA" id="ARBA00006743"/>
    </source>
</evidence>
<comment type="cofactor">
    <cofactor evidence="1">
        <name>FAD</name>
        <dbReference type="ChEBI" id="CHEBI:57692"/>
    </cofactor>
</comment>
<protein>
    <recommendedName>
        <fullName evidence="8">methylenetetrahydrofolate reductase (NADPH)</fullName>
        <ecNumber evidence="8">1.5.1.53</ecNumber>
    </recommendedName>
</protein>
<sequence length="699" mass="79190">MNQSHPPTGTMSSAVNGSARPKKRHSDSSSSGSESSTTPLSVSRSPSPSNTPLIDRIAQRIACKDKWFSLEFFPPRTANGAVNLLARLERMHVGGPLFCDITWHPAGNPGGETETSSITIATSAINYCGIETMLHMTCVNQTRIDITKYLNRAKDCGIRNILALRGDVPGDLEWQKSDSEDTFNYALDLVRYIKKMFGDHFSICVAGYPGGHPEAESYEEDLKYLKRKVDAGADFIITQLFFKAKEFLQFYKDCRAIGITVPIIPGVMPIQGYSSLRNLVKLSKLDIPEDILKVIEPIKDNDAAIRNYGIHQAVTMCKEMFDSGDVHGLHIYTLNREVATIEILKRLGLWNEDPIRPRPLPWKTTANHMRTKEDVRPIFWAARPKSYIHRTKDWDDFPNGRWGDSSSPAFGDLKDYHLFYLKSKSSKEELQQMWGEELACEEDVFEVFKCYLDGEPNRYGHKVKRMPWNDDELASETSRLRDRLISINKRGILTINSQPAVNGAPSTDPVVGWGAPNGYVYQKAYLEFFTSRENAAALLDVLRDYPSVTYHVVNHNGKEDITNTDRQQPIAVTWGAFPGAEIIQPTVVDPISFMVWKDEAFGLWKHQWGHIYSEGSPSRQIINHIHDTFYLVNLVNNDYVQDDYRLFEVLEKMLARKEERRREEIEGPDLDEEICSKKLKIDSQSAASTEGIPSSVVIP</sequence>
<dbReference type="OrthoDB" id="16284at2759"/>
<dbReference type="UniPathway" id="UPA00193"/>
<evidence type="ECO:0000256" key="2">
    <source>
        <dbReference type="ARBA" id="ARBA00004777"/>
    </source>
</evidence>
<dbReference type="RefSeq" id="XP_022090400.1">
    <property type="nucleotide sequence ID" value="XM_022234708.1"/>
</dbReference>
<dbReference type="Gene3D" id="3.20.20.220">
    <property type="match status" value="1"/>
</dbReference>
<comment type="catalytic activity">
    <reaction evidence="9">
        <text>(6S)-5-methyl-5,6,7,8-tetrahydrofolate + NADP(+) = (6R)-5,10-methylene-5,6,7,8-tetrahydrofolate + NADPH + H(+)</text>
        <dbReference type="Rhea" id="RHEA:19817"/>
        <dbReference type="ChEBI" id="CHEBI:15378"/>
        <dbReference type="ChEBI" id="CHEBI:15636"/>
        <dbReference type="ChEBI" id="CHEBI:18608"/>
        <dbReference type="ChEBI" id="CHEBI:57783"/>
        <dbReference type="ChEBI" id="CHEBI:58349"/>
        <dbReference type="EC" id="1.5.1.53"/>
    </reaction>
    <physiologicalReaction direction="right-to-left" evidence="9">
        <dbReference type="Rhea" id="RHEA:19819"/>
    </physiologicalReaction>
</comment>
<dbReference type="NCBIfam" id="TIGR00677">
    <property type="entry name" value="fadh2_euk"/>
    <property type="match status" value="1"/>
</dbReference>
<proteinExistence type="inferred from homology"/>
<keyword evidence="6" id="KW-0521">NADP</keyword>
<comment type="similarity">
    <text evidence="3">Belongs to the methylenetetrahydrofolate reductase family.</text>
</comment>
<comment type="pathway">
    <text evidence="2 10">One-carbon metabolism; tetrahydrofolate interconversion.</text>
</comment>
<dbReference type="PANTHER" id="PTHR45754">
    <property type="entry name" value="METHYLENETETRAHYDROFOLATE REDUCTASE"/>
    <property type="match status" value="1"/>
</dbReference>
<dbReference type="GO" id="GO:0035999">
    <property type="term" value="P:tetrahydrofolate interconversion"/>
    <property type="evidence" value="ECO:0007669"/>
    <property type="project" value="UniProtKB-UniPathway"/>
</dbReference>
<dbReference type="Pfam" id="PF21895">
    <property type="entry name" value="MTHFR_C"/>
    <property type="match status" value="1"/>
</dbReference>
<evidence type="ECO:0000256" key="1">
    <source>
        <dbReference type="ARBA" id="ARBA00001974"/>
    </source>
</evidence>
<dbReference type="GeneID" id="110979147"/>
<dbReference type="FunFam" id="3.20.20.220:FF:000002">
    <property type="entry name" value="Methylenetetrahydrofolate reductase"/>
    <property type="match status" value="1"/>
</dbReference>
<evidence type="ECO:0000256" key="9">
    <source>
        <dbReference type="ARBA" id="ARBA00047751"/>
    </source>
</evidence>
<keyword evidence="5" id="KW-0274">FAD</keyword>
<feature type="compositionally biased region" description="Polar residues" evidence="11">
    <location>
        <begin position="1"/>
        <end position="16"/>
    </location>
</feature>
<dbReference type="Pfam" id="PF02219">
    <property type="entry name" value="MTHFR"/>
    <property type="match status" value="1"/>
</dbReference>
<evidence type="ECO:0000256" key="6">
    <source>
        <dbReference type="ARBA" id="ARBA00022857"/>
    </source>
</evidence>
<keyword evidence="4" id="KW-0285">Flavoprotein</keyword>
<dbReference type="InterPro" id="IPR053806">
    <property type="entry name" value="MTHFR_C"/>
</dbReference>
<evidence type="ECO:0000259" key="12">
    <source>
        <dbReference type="Pfam" id="PF21895"/>
    </source>
</evidence>
<keyword evidence="13" id="KW-1185">Reference proteome</keyword>
<evidence type="ECO:0000313" key="14">
    <source>
        <dbReference type="RefSeq" id="XP_022090400.1"/>
    </source>
</evidence>
<feature type="region of interest" description="Disordered" evidence="11">
    <location>
        <begin position="1"/>
        <end position="51"/>
    </location>
</feature>
<organism evidence="13 14">
    <name type="scientific">Acanthaster planci</name>
    <name type="common">Crown-of-thorns starfish</name>
    <dbReference type="NCBI Taxonomy" id="133434"/>
    <lineage>
        <taxon>Eukaryota</taxon>
        <taxon>Metazoa</taxon>
        <taxon>Echinodermata</taxon>
        <taxon>Eleutherozoa</taxon>
        <taxon>Asterozoa</taxon>
        <taxon>Asteroidea</taxon>
        <taxon>Valvatacea</taxon>
        <taxon>Valvatida</taxon>
        <taxon>Acanthasteridae</taxon>
        <taxon>Acanthaster</taxon>
    </lineage>
</organism>
<keyword evidence="7" id="KW-0560">Oxidoreductase</keyword>
<evidence type="ECO:0000256" key="10">
    <source>
        <dbReference type="RuleBase" id="RU004254"/>
    </source>
</evidence>
<dbReference type="AlphaFoldDB" id="A0A8B7YDE4"/>
<gene>
    <name evidence="14" type="primary">LOC110979147</name>
</gene>